<organism evidence="2 3">
    <name type="scientific">Marinomonas transparens</name>
    <dbReference type="NCBI Taxonomy" id="2795388"/>
    <lineage>
        <taxon>Bacteria</taxon>
        <taxon>Pseudomonadati</taxon>
        <taxon>Pseudomonadota</taxon>
        <taxon>Gammaproteobacteria</taxon>
        <taxon>Oceanospirillales</taxon>
        <taxon>Oceanospirillaceae</taxon>
        <taxon>Marinomonas</taxon>
    </lineage>
</organism>
<dbReference type="AlphaFoldDB" id="A0A934JTZ1"/>
<proteinExistence type="predicted"/>
<evidence type="ECO:0000256" key="1">
    <source>
        <dbReference type="SAM" id="SignalP"/>
    </source>
</evidence>
<gene>
    <name evidence="2" type="ORF">I8J31_19760</name>
</gene>
<evidence type="ECO:0000313" key="2">
    <source>
        <dbReference type="EMBL" id="MBJ7539913.1"/>
    </source>
</evidence>
<feature type="signal peptide" evidence="1">
    <location>
        <begin position="1"/>
        <end position="34"/>
    </location>
</feature>
<accession>A0A934JTZ1</accession>
<evidence type="ECO:0000313" key="3">
    <source>
        <dbReference type="Proteomes" id="UP000628710"/>
    </source>
</evidence>
<name>A0A934JTZ1_9GAMM</name>
<keyword evidence="1" id="KW-0732">Signal</keyword>
<dbReference type="Proteomes" id="UP000628710">
    <property type="component" value="Unassembled WGS sequence"/>
</dbReference>
<comment type="caution">
    <text evidence="2">The sequence shown here is derived from an EMBL/GenBank/DDBJ whole genome shotgun (WGS) entry which is preliminary data.</text>
</comment>
<dbReference type="EMBL" id="JAEMNX010000035">
    <property type="protein sequence ID" value="MBJ7539913.1"/>
    <property type="molecule type" value="Genomic_DNA"/>
</dbReference>
<protein>
    <submittedName>
        <fullName evidence="2">Uncharacterized protein</fullName>
    </submittedName>
</protein>
<sequence length="131" mass="14232">MPEFVLSNVCLSVRKHGFVCLLLFVLSLFSTVMAANSMMSPPTSNMSSMQTHDMSSDCASTCMSAKSECHDSSSEHGHQDCVDNHCSSFSGLLVSNHSGPENTSSVYMVLPSKFYASTYLNTPYFPPIVIS</sequence>
<reference evidence="2" key="1">
    <citation type="submission" date="2020-12" db="EMBL/GenBank/DDBJ databases">
        <title>Marinomonas arctica sp. nov., a psychrotolerant bacterium isolated from the Arctic.</title>
        <authorList>
            <person name="Zhang Y."/>
        </authorList>
    </citation>
    <scope>NUCLEOTIDE SEQUENCE</scope>
    <source>
        <strain evidence="2">C1424</strain>
    </source>
</reference>
<keyword evidence="3" id="KW-1185">Reference proteome</keyword>
<dbReference type="RefSeq" id="WP_199470308.1">
    <property type="nucleotide sequence ID" value="NZ_JAEMNX010000035.1"/>
</dbReference>
<feature type="chain" id="PRO_5037370514" evidence="1">
    <location>
        <begin position="35"/>
        <end position="131"/>
    </location>
</feature>